<comment type="caution">
    <text evidence="6">The sequence shown here is derived from an EMBL/GenBank/DDBJ whole genome shotgun (WGS) entry which is preliminary data.</text>
</comment>
<dbReference type="SMART" id="SM00062">
    <property type="entry name" value="PBPb"/>
    <property type="match status" value="1"/>
</dbReference>
<dbReference type="AlphaFoldDB" id="A0A396S762"/>
<dbReference type="Pfam" id="PF00497">
    <property type="entry name" value="SBP_bac_3"/>
    <property type="match status" value="1"/>
</dbReference>
<reference evidence="6 7" key="1">
    <citation type="submission" date="2018-08" db="EMBL/GenBank/DDBJ databases">
        <title>Lysinibacillus sp. YLB-03 draft genome sequence.</title>
        <authorList>
            <person name="Yu L."/>
        </authorList>
    </citation>
    <scope>NUCLEOTIDE SEQUENCE [LARGE SCALE GENOMIC DNA]</scope>
    <source>
        <strain evidence="6 7">YLB-03</strain>
    </source>
</reference>
<dbReference type="CDD" id="cd13624">
    <property type="entry name" value="PBP2_Arg_Lys_His"/>
    <property type="match status" value="1"/>
</dbReference>
<evidence type="ECO:0000256" key="2">
    <source>
        <dbReference type="SAM" id="MobiDB-lite"/>
    </source>
</evidence>
<dbReference type="GO" id="GO:0016020">
    <property type="term" value="C:membrane"/>
    <property type="evidence" value="ECO:0007669"/>
    <property type="project" value="InterPro"/>
</dbReference>
<dbReference type="SMART" id="SM00079">
    <property type="entry name" value="PBPe"/>
    <property type="match status" value="1"/>
</dbReference>
<dbReference type="Gene3D" id="3.40.190.10">
    <property type="entry name" value="Periplasmic binding protein-like II"/>
    <property type="match status" value="2"/>
</dbReference>
<evidence type="ECO:0000256" key="3">
    <source>
        <dbReference type="SAM" id="SignalP"/>
    </source>
</evidence>
<name>A0A396S762_9BACL</name>
<keyword evidence="7" id="KW-1185">Reference proteome</keyword>
<evidence type="ECO:0000256" key="1">
    <source>
        <dbReference type="ARBA" id="ARBA00022729"/>
    </source>
</evidence>
<dbReference type="SUPFAM" id="SSF53850">
    <property type="entry name" value="Periplasmic binding protein-like II"/>
    <property type="match status" value="1"/>
</dbReference>
<sequence length="288" mass="31197">MKKGILFLFLLVFGAVLLAACSSSDNTSGDSKNASGDSETAPVSGEAKNLVVRVGTSPTYPPFESEVNGELAGFDIALIKKIGEEEGFDVEFSQMQFDGLIPALKSGQVDVVVGALSITKSRMDSVNFSNAYYESGLSILTNPDSGITGFEDLQDKLIGIQKGTSSYNYMVENGIEDSNIKQYADIATAYIALENGGVDAILYDHPSNINYIQTQDTDAQIVGDILAGEHYGIAINKEKEEILQKVNDGLAKIQENGEYEKLFDEYLNGEKNGFIDEVIKPEDVVIDR</sequence>
<accession>A0A396S762</accession>
<keyword evidence="1 3" id="KW-0732">Signal</keyword>
<dbReference type="InterPro" id="IPR001638">
    <property type="entry name" value="Solute-binding_3/MltF_N"/>
</dbReference>
<feature type="chain" id="PRO_5038618229" evidence="3">
    <location>
        <begin position="20"/>
        <end position="288"/>
    </location>
</feature>
<dbReference type="EMBL" id="QWEI01000004">
    <property type="protein sequence ID" value="RHW36695.1"/>
    <property type="molecule type" value="Genomic_DNA"/>
</dbReference>
<proteinExistence type="predicted"/>
<dbReference type="OrthoDB" id="9775197at2"/>
<feature type="region of interest" description="Disordered" evidence="2">
    <location>
        <begin position="25"/>
        <end position="44"/>
    </location>
</feature>
<dbReference type="RefSeq" id="WP_118876219.1">
    <property type="nucleotide sequence ID" value="NZ_QWEI01000004.1"/>
</dbReference>
<evidence type="ECO:0000313" key="7">
    <source>
        <dbReference type="Proteomes" id="UP000265692"/>
    </source>
</evidence>
<dbReference type="PROSITE" id="PS51257">
    <property type="entry name" value="PROKAR_LIPOPROTEIN"/>
    <property type="match status" value="1"/>
</dbReference>
<gene>
    <name evidence="6" type="ORF">D1B33_09865</name>
</gene>
<feature type="compositionally biased region" description="Polar residues" evidence="2">
    <location>
        <begin position="25"/>
        <end position="38"/>
    </location>
</feature>
<dbReference type="Proteomes" id="UP000265692">
    <property type="component" value="Unassembled WGS sequence"/>
</dbReference>
<feature type="domain" description="Solute-binding protein family 3/N-terminal" evidence="4">
    <location>
        <begin position="51"/>
        <end position="270"/>
    </location>
</feature>
<dbReference type="PANTHER" id="PTHR35936:SF17">
    <property type="entry name" value="ARGININE-BINDING EXTRACELLULAR PROTEIN ARTP"/>
    <property type="match status" value="1"/>
</dbReference>
<organism evidence="6 7">
    <name type="scientific">Ureibacillus yapensis</name>
    <dbReference type="NCBI Taxonomy" id="2304605"/>
    <lineage>
        <taxon>Bacteria</taxon>
        <taxon>Bacillati</taxon>
        <taxon>Bacillota</taxon>
        <taxon>Bacilli</taxon>
        <taxon>Bacillales</taxon>
        <taxon>Caryophanaceae</taxon>
        <taxon>Ureibacillus</taxon>
    </lineage>
</organism>
<dbReference type="InterPro" id="IPR001320">
    <property type="entry name" value="Iontro_rcpt_C"/>
</dbReference>
<evidence type="ECO:0000313" key="6">
    <source>
        <dbReference type="EMBL" id="RHW36695.1"/>
    </source>
</evidence>
<dbReference type="PANTHER" id="PTHR35936">
    <property type="entry name" value="MEMBRANE-BOUND LYTIC MUREIN TRANSGLYCOSYLASE F"/>
    <property type="match status" value="1"/>
</dbReference>
<feature type="domain" description="Ionotropic glutamate receptor C-terminal" evidence="5">
    <location>
        <begin position="51"/>
        <end position="269"/>
    </location>
</feature>
<evidence type="ECO:0000259" key="4">
    <source>
        <dbReference type="SMART" id="SM00062"/>
    </source>
</evidence>
<protein>
    <submittedName>
        <fullName evidence="6">Basic amino acid ABC transporter substrate-binding protein</fullName>
    </submittedName>
</protein>
<feature type="signal peptide" evidence="3">
    <location>
        <begin position="1"/>
        <end position="19"/>
    </location>
</feature>
<evidence type="ECO:0000259" key="5">
    <source>
        <dbReference type="SMART" id="SM00079"/>
    </source>
</evidence>
<dbReference type="GO" id="GO:0015276">
    <property type="term" value="F:ligand-gated monoatomic ion channel activity"/>
    <property type="evidence" value="ECO:0007669"/>
    <property type="project" value="InterPro"/>
</dbReference>